<dbReference type="Proteomes" id="UP000054018">
    <property type="component" value="Unassembled WGS sequence"/>
</dbReference>
<reference evidence="2" key="2">
    <citation type="submission" date="2015-01" db="EMBL/GenBank/DDBJ databases">
        <title>Evolutionary Origins and Diversification of the Mycorrhizal Mutualists.</title>
        <authorList>
            <consortium name="DOE Joint Genome Institute"/>
            <consortium name="Mycorrhizal Genomics Consortium"/>
            <person name="Kohler A."/>
            <person name="Kuo A."/>
            <person name="Nagy L.G."/>
            <person name="Floudas D."/>
            <person name="Copeland A."/>
            <person name="Barry K.W."/>
            <person name="Cichocki N."/>
            <person name="Veneault-Fourrey C."/>
            <person name="LaButti K."/>
            <person name="Lindquist E.A."/>
            <person name="Lipzen A."/>
            <person name="Lundell T."/>
            <person name="Morin E."/>
            <person name="Murat C."/>
            <person name="Riley R."/>
            <person name="Ohm R."/>
            <person name="Sun H."/>
            <person name="Tunlid A."/>
            <person name="Henrissat B."/>
            <person name="Grigoriev I.V."/>
            <person name="Hibbett D.S."/>
            <person name="Martin F."/>
        </authorList>
    </citation>
    <scope>NUCLEOTIDE SEQUENCE [LARGE SCALE GENOMIC DNA]</scope>
    <source>
        <strain evidence="2">441</strain>
    </source>
</reference>
<dbReference type="HOGENOM" id="CLU_2528320_0_0_1"/>
<evidence type="ECO:0000313" key="1">
    <source>
        <dbReference type="EMBL" id="KIK23638.1"/>
    </source>
</evidence>
<gene>
    <name evidence="1" type="ORF">PISMIDRAFT_679081</name>
</gene>
<keyword evidence="2" id="KW-1185">Reference proteome</keyword>
<protein>
    <submittedName>
        <fullName evidence="1">Uncharacterized protein</fullName>
    </submittedName>
</protein>
<reference evidence="1 2" key="1">
    <citation type="submission" date="2014-04" db="EMBL/GenBank/DDBJ databases">
        <authorList>
            <consortium name="DOE Joint Genome Institute"/>
            <person name="Kuo A."/>
            <person name="Kohler A."/>
            <person name="Costa M.D."/>
            <person name="Nagy L.G."/>
            <person name="Floudas D."/>
            <person name="Copeland A."/>
            <person name="Barry K.W."/>
            <person name="Cichocki N."/>
            <person name="Veneault-Fourrey C."/>
            <person name="LaButti K."/>
            <person name="Lindquist E.A."/>
            <person name="Lipzen A."/>
            <person name="Lundell T."/>
            <person name="Morin E."/>
            <person name="Murat C."/>
            <person name="Sun H."/>
            <person name="Tunlid A."/>
            <person name="Henrissat B."/>
            <person name="Grigoriev I.V."/>
            <person name="Hibbett D.S."/>
            <person name="Martin F."/>
            <person name="Nordberg H.P."/>
            <person name="Cantor M.N."/>
            <person name="Hua S.X."/>
        </authorList>
    </citation>
    <scope>NUCLEOTIDE SEQUENCE [LARGE SCALE GENOMIC DNA]</scope>
    <source>
        <strain evidence="1 2">441</strain>
    </source>
</reference>
<accession>A0A0C9ZVF7</accession>
<proteinExistence type="predicted"/>
<dbReference type="AlphaFoldDB" id="A0A0C9ZVF7"/>
<sequence>MSDRNYYRRVALMSRGKDPKSCFITPTTILLPDRHQKVSSRIWSSWLITRSSRTQLARSSSSPTQQQITSLTYSDNVDRFMPYP</sequence>
<organism evidence="1 2">
    <name type="scientific">Pisolithus microcarpus 441</name>
    <dbReference type="NCBI Taxonomy" id="765257"/>
    <lineage>
        <taxon>Eukaryota</taxon>
        <taxon>Fungi</taxon>
        <taxon>Dikarya</taxon>
        <taxon>Basidiomycota</taxon>
        <taxon>Agaricomycotina</taxon>
        <taxon>Agaricomycetes</taxon>
        <taxon>Agaricomycetidae</taxon>
        <taxon>Boletales</taxon>
        <taxon>Sclerodermatineae</taxon>
        <taxon>Pisolithaceae</taxon>
        <taxon>Pisolithus</taxon>
    </lineage>
</organism>
<name>A0A0C9ZVF7_9AGAM</name>
<evidence type="ECO:0000313" key="2">
    <source>
        <dbReference type="Proteomes" id="UP000054018"/>
    </source>
</evidence>
<dbReference type="EMBL" id="KN833724">
    <property type="protein sequence ID" value="KIK23638.1"/>
    <property type="molecule type" value="Genomic_DNA"/>
</dbReference>